<reference evidence="1 2" key="1">
    <citation type="submission" date="2024-11" db="EMBL/GenBank/DDBJ databases">
        <title>A near-complete genome assembly of Cinchona calisaya.</title>
        <authorList>
            <person name="Lian D.C."/>
            <person name="Zhao X.W."/>
            <person name="Wei L."/>
        </authorList>
    </citation>
    <scope>NUCLEOTIDE SEQUENCE [LARGE SCALE GENOMIC DNA]</scope>
    <source>
        <tissue evidence="1">Nenye</tissue>
    </source>
</reference>
<dbReference type="Proteomes" id="UP001630127">
    <property type="component" value="Unassembled WGS sequence"/>
</dbReference>
<protein>
    <submittedName>
        <fullName evidence="1">Uncharacterized protein</fullName>
    </submittedName>
</protein>
<dbReference type="AlphaFoldDB" id="A0ABD2ZA35"/>
<evidence type="ECO:0000313" key="2">
    <source>
        <dbReference type="Proteomes" id="UP001630127"/>
    </source>
</evidence>
<comment type="caution">
    <text evidence="1">The sequence shown here is derived from an EMBL/GenBank/DDBJ whole genome shotgun (WGS) entry which is preliminary data.</text>
</comment>
<name>A0ABD2ZA35_9GENT</name>
<keyword evidence="2" id="KW-1185">Reference proteome</keyword>
<sequence>MVDMRDSKYRAKERGVSSHLQGIILRMLIYCQYERLQIFCYFYDMIRYSEKDWEKKILVQVPASKDAQYGPWMCGNHDLKAKLVADTTLEGSDRWKKVGEETEEEILVIGEGDGDGDREQMFGDKRGFQNLKSSRMEKDKGGFI</sequence>
<proteinExistence type="predicted"/>
<dbReference type="EMBL" id="JBJUIK010000010">
    <property type="protein sequence ID" value="KAL3516335.1"/>
    <property type="molecule type" value="Genomic_DNA"/>
</dbReference>
<accession>A0ABD2ZA35</accession>
<gene>
    <name evidence="1" type="ORF">ACH5RR_023237</name>
</gene>
<evidence type="ECO:0000313" key="1">
    <source>
        <dbReference type="EMBL" id="KAL3516335.1"/>
    </source>
</evidence>
<organism evidence="1 2">
    <name type="scientific">Cinchona calisaya</name>
    <dbReference type="NCBI Taxonomy" id="153742"/>
    <lineage>
        <taxon>Eukaryota</taxon>
        <taxon>Viridiplantae</taxon>
        <taxon>Streptophyta</taxon>
        <taxon>Embryophyta</taxon>
        <taxon>Tracheophyta</taxon>
        <taxon>Spermatophyta</taxon>
        <taxon>Magnoliopsida</taxon>
        <taxon>eudicotyledons</taxon>
        <taxon>Gunneridae</taxon>
        <taxon>Pentapetalae</taxon>
        <taxon>asterids</taxon>
        <taxon>lamiids</taxon>
        <taxon>Gentianales</taxon>
        <taxon>Rubiaceae</taxon>
        <taxon>Cinchonoideae</taxon>
        <taxon>Cinchoneae</taxon>
        <taxon>Cinchona</taxon>
    </lineage>
</organism>